<evidence type="ECO:0000256" key="3">
    <source>
        <dbReference type="ARBA" id="ARBA00022701"/>
    </source>
</evidence>
<evidence type="ECO:0000256" key="6">
    <source>
        <dbReference type="SAM" id="MobiDB-lite"/>
    </source>
</evidence>
<feature type="region of interest" description="Disordered" evidence="6">
    <location>
        <begin position="814"/>
        <end position="839"/>
    </location>
</feature>
<dbReference type="GO" id="GO:0031122">
    <property type="term" value="P:cytoplasmic microtubule organization"/>
    <property type="evidence" value="ECO:0007669"/>
    <property type="project" value="TreeGrafter"/>
</dbReference>
<dbReference type="InterPro" id="IPR032797">
    <property type="entry name" value="Mod21_N"/>
</dbReference>
<dbReference type="GO" id="GO:0005816">
    <property type="term" value="C:spindle pole body"/>
    <property type="evidence" value="ECO:0007669"/>
    <property type="project" value="UniProtKB-ARBA"/>
</dbReference>
<dbReference type="PANTHER" id="PTHR19302">
    <property type="entry name" value="GAMMA TUBULIN COMPLEX PROTEIN"/>
    <property type="match status" value="1"/>
</dbReference>
<evidence type="ECO:0000256" key="5">
    <source>
        <dbReference type="RuleBase" id="RU363050"/>
    </source>
</evidence>
<accession>A0A232LSN4</accession>
<evidence type="ECO:0000313" key="11">
    <source>
        <dbReference type="Proteomes" id="UP000243515"/>
    </source>
</evidence>
<evidence type="ECO:0000313" key="10">
    <source>
        <dbReference type="EMBL" id="OXV07038.1"/>
    </source>
</evidence>
<keyword evidence="3 5" id="KW-0493">Microtubule</keyword>
<dbReference type="GO" id="GO:0051225">
    <property type="term" value="P:spindle assembly"/>
    <property type="evidence" value="ECO:0007669"/>
    <property type="project" value="TreeGrafter"/>
</dbReference>
<keyword evidence="4 5" id="KW-0206">Cytoskeleton</keyword>
<comment type="similarity">
    <text evidence="1 5">Belongs to the TUBGCP family.</text>
</comment>
<evidence type="ECO:0000256" key="2">
    <source>
        <dbReference type="ARBA" id="ARBA00022490"/>
    </source>
</evidence>
<dbReference type="Pfam" id="PF14609">
    <property type="entry name" value="GCP5-Mod21_N"/>
    <property type="match status" value="1"/>
</dbReference>
<feature type="domain" description="Gamma-Tubulin ring complex non-core subunit mod21 N-terminal" evidence="8">
    <location>
        <begin position="48"/>
        <end position="138"/>
    </location>
</feature>
<keyword evidence="11" id="KW-1185">Reference proteome</keyword>
<dbReference type="PANTHER" id="PTHR19302:SF33">
    <property type="entry name" value="GAMMA-TUBULIN COMPLEX COMPONENT 5"/>
    <property type="match status" value="1"/>
</dbReference>
<feature type="compositionally biased region" description="Acidic residues" evidence="6">
    <location>
        <begin position="814"/>
        <end position="838"/>
    </location>
</feature>
<dbReference type="GO" id="GO:0051011">
    <property type="term" value="F:microtubule minus-end binding"/>
    <property type="evidence" value="ECO:0007669"/>
    <property type="project" value="TreeGrafter"/>
</dbReference>
<dbReference type="GO" id="GO:0043015">
    <property type="term" value="F:gamma-tubulin binding"/>
    <property type="evidence" value="ECO:0007669"/>
    <property type="project" value="InterPro"/>
</dbReference>
<dbReference type="EMBL" id="NPHW01005167">
    <property type="protein sequence ID" value="OXV07038.1"/>
    <property type="molecule type" value="Genomic_DNA"/>
</dbReference>
<dbReference type="AlphaFoldDB" id="A0A232LSN4"/>
<evidence type="ECO:0000259" key="8">
    <source>
        <dbReference type="Pfam" id="PF14609"/>
    </source>
</evidence>
<feature type="domain" description="Gamma tubulin complex component C-terminal" evidence="7">
    <location>
        <begin position="604"/>
        <end position="896"/>
    </location>
</feature>
<dbReference type="GO" id="GO:0005874">
    <property type="term" value="C:microtubule"/>
    <property type="evidence" value="ECO:0007669"/>
    <property type="project" value="UniProtKB-KW"/>
</dbReference>
<dbReference type="GO" id="GO:0000922">
    <property type="term" value="C:spindle pole"/>
    <property type="evidence" value="ECO:0007669"/>
    <property type="project" value="InterPro"/>
</dbReference>
<dbReference type="OrthoDB" id="66546at2759"/>
<dbReference type="GO" id="GO:0051321">
    <property type="term" value="P:meiotic cell cycle"/>
    <property type="evidence" value="ECO:0007669"/>
    <property type="project" value="TreeGrafter"/>
</dbReference>
<evidence type="ECO:0000259" key="7">
    <source>
        <dbReference type="Pfam" id="PF04130"/>
    </source>
</evidence>
<feature type="domain" description="Gamma tubulin complex component protein N-terminal" evidence="9">
    <location>
        <begin position="212"/>
        <end position="516"/>
    </location>
</feature>
<keyword evidence="2 5" id="KW-0963">Cytoplasm</keyword>
<gene>
    <name evidence="10" type="ORF">Egran_05194</name>
</gene>
<evidence type="ECO:0000256" key="4">
    <source>
        <dbReference type="ARBA" id="ARBA00023212"/>
    </source>
</evidence>
<dbReference type="InterPro" id="IPR041470">
    <property type="entry name" value="GCP_N"/>
</dbReference>
<evidence type="ECO:0000259" key="9">
    <source>
        <dbReference type="Pfam" id="PF17681"/>
    </source>
</evidence>
<dbReference type="InterPro" id="IPR040457">
    <property type="entry name" value="GCP_C"/>
</dbReference>
<dbReference type="GO" id="GO:0000278">
    <property type="term" value="P:mitotic cell cycle"/>
    <property type="evidence" value="ECO:0007669"/>
    <property type="project" value="TreeGrafter"/>
</dbReference>
<dbReference type="Pfam" id="PF17681">
    <property type="entry name" value="GCP_N_terminal"/>
    <property type="match status" value="1"/>
</dbReference>
<name>A0A232LSN4_9EURO</name>
<reference evidence="10 11" key="1">
    <citation type="journal article" date="2015" name="Environ. Microbiol.">
        <title>Metagenome sequence of Elaphomyces granulatus from sporocarp tissue reveals Ascomycota ectomycorrhizal fingerprints of genome expansion and a Proteobacteria-rich microbiome.</title>
        <authorList>
            <person name="Quandt C.A."/>
            <person name="Kohler A."/>
            <person name="Hesse C.N."/>
            <person name="Sharpton T.J."/>
            <person name="Martin F."/>
            <person name="Spatafora J.W."/>
        </authorList>
    </citation>
    <scope>NUCLEOTIDE SEQUENCE [LARGE SCALE GENOMIC DNA]</scope>
    <source>
        <strain evidence="10 11">OSC145934</strain>
    </source>
</reference>
<comment type="caution">
    <text evidence="10">The sequence shown here is derived from an EMBL/GenBank/DDBJ whole genome shotgun (WGS) entry which is preliminary data.</text>
</comment>
<dbReference type="GO" id="GO:0000930">
    <property type="term" value="C:gamma-tubulin complex"/>
    <property type="evidence" value="ECO:0007669"/>
    <property type="project" value="TreeGrafter"/>
</dbReference>
<comment type="subcellular location">
    <subcellularLocation>
        <location evidence="5">Cytoplasm</location>
        <location evidence="5">Cytoskeleton</location>
        <location evidence="5">Microtubule organizing center</location>
    </subcellularLocation>
</comment>
<protein>
    <recommendedName>
        <fullName evidence="5">Spindle pole body component</fullName>
    </recommendedName>
</protein>
<evidence type="ECO:0000256" key="1">
    <source>
        <dbReference type="ARBA" id="ARBA00010337"/>
    </source>
</evidence>
<organism evidence="10 11">
    <name type="scientific">Elaphomyces granulatus</name>
    <dbReference type="NCBI Taxonomy" id="519963"/>
    <lineage>
        <taxon>Eukaryota</taxon>
        <taxon>Fungi</taxon>
        <taxon>Dikarya</taxon>
        <taxon>Ascomycota</taxon>
        <taxon>Pezizomycotina</taxon>
        <taxon>Eurotiomycetes</taxon>
        <taxon>Eurotiomycetidae</taxon>
        <taxon>Eurotiales</taxon>
        <taxon>Elaphomycetaceae</taxon>
        <taxon>Elaphomyces</taxon>
    </lineage>
</organism>
<dbReference type="GO" id="GO:0007020">
    <property type="term" value="P:microtubule nucleation"/>
    <property type="evidence" value="ECO:0007669"/>
    <property type="project" value="InterPro"/>
</dbReference>
<dbReference type="InterPro" id="IPR007259">
    <property type="entry name" value="GCP"/>
</dbReference>
<dbReference type="Gene3D" id="1.20.120.1900">
    <property type="entry name" value="Gamma-tubulin complex, C-terminal domain"/>
    <property type="match status" value="1"/>
</dbReference>
<dbReference type="Proteomes" id="UP000243515">
    <property type="component" value="Unassembled WGS sequence"/>
</dbReference>
<dbReference type="Pfam" id="PF04130">
    <property type="entry name" value="GCP_C_terminal"/>
    <property type="match status" value="1"/>
</dbReference>
<dbReference type="InterPro" id="IPR059169">
    <property type="entry name" value="GCP5_N_ext"/>
</dbReference>
<dbReference type="CDD" id="cd22572">
    <property type="entry name" value="GCP5_NTD"/>
    <property type="match status" value="1"/>
</dbReference>
<dbReference type="InterPro" id="IPR042241">
    <property type="entry name" value="GCP_C_sf"/>
</dbReference>
<sequence length="904" mass="103014">MALATDTSTLFKTFRSRAGASLKKNASRGADHFSVKRQLDGLQEKFRVLNNDDLADALSTRLDELEQWRRPWEPEILSLLLQLSDRPATLSKVDSIQLRPVDSFPTLVWSGFDASGTAYCQDDIWQDIDFAAESSNDDLSVVSSDISIPRIVPQRSQVPKDEINVSEDLFSSGEDEALIVSIKNGQFWKEDCVGNHGNQTDHSRFITELQAIREFIFMLRGLPTALFWHLDDGIEIDRRYALVHSSNQAFLNMLRKVCSIGKKVKVLRQFIQNPQSIIFMQTFLRGIEDCVFAFDSFLSKMQSQYLLHDRAAAVSMLQLLEDVRRESKLLILLSDLVSKLTASTSDESFKCLDLLYDLVCLSHASGDDDIFRYLAKFFFACFEAYIRPVRLWMETGQLDSTQGTFFISDTRQSSDLRNLWHDWYTLDDSSGNLNVPKFLKPAAHKIFTTGKNMIFLRNMNVPAGNLSLLGKASLNFCDICPDEPSSLLLPFSGLLEAAFDKLIDANHALTSRILREQLDEQCGLWTSLQALEYIYLGRDITISSTIDNKIFDLIDKGHGVWNDRFLLTELVQAAFSQLPCVDSSRLIVRSFRVSNRDAENGGRSVKILKALLIDYILPWPVANIITKYAIQTHQRIATFLMQIRRAKHGLERQRLRKNDFDVGIDDEEDVLGYGIRHCLLWFINILYSHLTELVISMATVSMQRALSGAKDIDSMIAAHRAYMTSLEDQCLLSKHLAPIYQAIVGLLDLCIHFADIQAARHGENQFDQTTRSFGSSTGHKYTLARKSRHRHRQINHARSISHFDDYDQSDDVFDDVNADDDDDDDDEEEEGYGDEYAYDDGNATSISFLESPYSHRLRNLKSQFDRLVVFIAAGLRAVGRVDGQQSWEMLAERLEWKRDRFVMA</sequence>
<proteinExistence type="inferred from homology"/>